<reference evidence="6 7" key="1">
    <citation type="submission" date="2018-11" db="EMBL/GenBank/DDBJ databases">
        <authorList>
            <consortium name="Pathogen Informatics"/>
        </authorList>
    </citation>
    <scope>NUCLEOTIDE SEQUENCE [LARGE SCALE GENOMIC DNA]</scope>
</reference>
<evidence type="ECO:0000256" key="4">
    <source>
        <dbReference type="RuleBase" id="RU365068"/>
    </source>
</evidence>
<feature type="domain" description="Helicase ATP-binding" evidence="5">
    <location>
        <begin position="45"/>
        <end position="113"/>
    </location>
</feature>
<name>A0A3P7KPR6_STRVU</name>
<comment type="function">
    <text evidence="4">RNA helicase.</text>
</comment>
<dbReference type="AlphaFoldDB" id="A0A3P7KPR6"/>
<comment type="catalytic activity">
    <reaction evidence="4">
        <text>ATP + H2O = ADP + phosphate + H(+)</text>
        <dbReference type="Rhea" id="RHEA:13065"/>
        <dbReference type="ChEBI" id="CHEBI:15377"/>
        <dbReference type="ChEBI" id="CHEBI:15378"/>
        <dbReference type="ChEBI" id="CHEBI:30616"/>
        <dbReference type="ChEBI" id="CHEBI:43474"/>
        <dbReference type="ChEBI" id="CHEBI:456216"/>
        <dbReference type="EC" id="3.6.4.13"/>
    </reaction>
</comment>
<comment type="similarity">
    <text evidence="4">Belongs to the DEAD box helicase family.</text>
</comment>
<dbReference type="SUPFAM" id="SSF52540">
    <property type="entry name" value="P-loop containing nucleoside triphosphate hydrolases"/>
    <property type="match status" value="1"/>
</dbReference>
<evidence type="ECO:0000313" key="7">
    <source>
        <dbReference type="Proteomes" id="UP000270094"/>
    </source>
</evidence>
<dbReference type="InterPro" id="IPR011545">
    <property type="entry name" value="DEAD/DEAH_box_helicase_dom"/>
</dbReference>
<dbReference type="GO" id="GO:0016787">
    <property type="term" value="F:hydrolase activity"/>
    <property type="evidence" value="ECO:0007669"/>
    <property type="project" value="UniProtKB-KW"/>
</dbReference>
<dbReference type="GO" id="GO:0005524">
    <property type="term" value="F:ATP binding"/>
    <property type="evidence" value="ECO:0007669"/>
    <property type="project" value="UniProtKB-UniRule"/>
</dbReference>
<dbReference type="Gene3D" id="3.40.50.300">
    <property type="entry name" value="P-loop containing nucleotide triphosphate hydrolases"/>
    <property type="match status" value="1"/>
</dbReference>
<evidence type="ECO:0000256" key="1">
    <source>
        <dbReference type="ARBA" id="ARBA00022741"/>
    </source>
</evidence>
<proteinExistence type="inferred from homology"/>
<dbReference type="InterPro" id="IPR027417">
    <property type="entry name" value="P-loop_NTPase"/>
</dbReference>
<keyword evidence="1 4" id="KW-0547">Nucleotide-binding</keyword>
<dbReference type="EC" id="3.6.4.13" evidence="4"/>
<dbReference type="OrthoDB" id="10265785at2759"/>
<evidence type="ECO:0000256" key="2">
    <source>
        <dbReference type="ARBA" id="ARBA00022801"/>
    </source>
</evidence>
<gene>
    <name evidence="6" type="ORF">SVUK_LOCUS4716</name>
</gene>
<dbReference type="PROSITE" id="PS51192">
    <property type="entry name" value="HELICASE_ATP_BIND_1"/>
    <property type="match status" value="1"/>
</dbReference>
<dbReference type="EMBL" id="UYYB01013284">
    <property type="protein sequence ID" value="VDM69718.1"/>
    <property type="molecule type" value="Genomic_DNA"/>
</dbReference>
<dbReference type="GO" id="GO:0003723">
    <property type="term" value="F:RNA binding"/>
    <property type="evidence" value="ECO:0007669"/>
    <property type="project" value="UniProtKB-UniRule"/>
</dbReference>
<dbReference type="Pfam" id="PF00270">
    <property type="entry name" value="DEAD"/>
    <property type="match status" value="1"/>
</dbReference>
<keyword evidence="2 4" id="KW-0378">Hydrolase</keyword>
<organism evidence="6 7">
    <name type="scientific">Strongylus vulgaris</name>
    <name type="common">Blood worm</name>
    <dbReference type="NCBI Taxonomy" id="40348"/>
    <lineage>
        <taxon>Eukaryota</taxon>
        <taxon>Metazoa</taxon>
        <taxon>Ecdysozoa</taxon>
        <taxon>Nematoda</taxon>
        <taxon>Chromadorea</taxon>
        <taxon>Rhabditida</taxon>
        <taxon>Rhabditina</taxon>
        <taxon>Rhabditomorpha</taxon>
        <taxon>Strongyloidea</taxon>
        <taxon>Strongylidae</taxon>
        <taxon>Strongylus</taxon>
    </lineage>
</organism>
<comment type="domain">
    <text evidence="4">The Q motif is unique to and characteristic of the DEAD box family of RNA helicases and controls ATP binding and hydrolysis.</text>
</comment>
<feature type="non-terminal residue" evidence="6">
    <location>
        <position position="113"/>
    </location>
</feature>
<keyword evidence="3 4" id="KW-0067">ATP-binding</keyword>
<keyword evidence="4" id="KW-0347">Helicase</keyword>
<dbReference type="GO" id="GO:0003724">
    <property type="term" value="F:RNA helicase activity"/>
    <property type="evidence" value="ECO:0007669"/>
    <property type="project" value="UniProtKB-EC"/>
</dbReference>
<evidence type="ECO:0000313" key="6">
    <source>
        <dbReference type="EMBL" id="VDM69718.1"/>
    </source>
</evidence>
<dbReference type="Proteomes" id="UP000270094">
    <property type="component" value="Unassembled WGS sequence"/>
</dbReference>
<accession>A0A3P7KPR6</accession>
<dbReference type="InterPro" id="IPR014001">
    <property type="entry name" value="Helicase_ATP-bd"/>
</dbReference>
<keyword evidence="4" id="KW-0694">RNA-binding</keyword>
<sequence length="113" mass="12577">MELKVNRAFFIREIRDTETIINEKNLGDFSKTILNHTSNNEAYIQALVLTSTRDLAQQVTKEIKEIADIVLIKVHACIGGTSVDDEKFALAQGAHVIVGTPGRVKHMIELGFL</sequence>
<evidence type="ECO:0000259" key="5">
    <source>
        <dbReference type="PROSITE" id="PS51192"/>
    </source>
</evidence>
<protein>
    <recommendedName>
        <fullName evidence="4">ATP-dependent RNA helicase</fullName>
        <ecNumber evidence="4">3.6.4.13</ecNumber>
    </recommendedName>
</protein>
<dbReference type="PANTHER" id="PTHR24031">
    <property type="entry name" value="RNA HELICASE"/>
    <property type="match status" value="1"/>
</dbReference>
<keyword evidence="7" id="KW-1185">Reference proteome</keyword>
<evidence type="ECO:0000256" key="3">
    <source>
        <dbReference type="ARBA" id="ARBA00022840"/>
    </source>
</evidence>